<dbReference type="InterPro" id="IPR024079">
    <property type="entry name" value="MetalloPept_cat_dom_sf"/>
</dbReference>
<feature type="binding site" evidence="7">
    <location>
        <position position="92"/>
    </location>
    <ligand>
        <name>Zn(2+)</name>
        <dbReference type="ChEBI" id="CHEBI:29105"/>
        <note>catalytic</note>
    </ligand>
</feature>
<dbReference type="PANTHER" id="PTHR10127:SF780">
    <property type="entry name" value="METALLOENDOPEPTIDASE"/>
    <property type="match status" value="1"/>
</dbReference>
<evidence type="ECO:0000256" key="4">
    <source>
        <dbReference type="ARBA" id="ARBA00022833"/>
    </source>
</evidence>
<feature type="binding site" evidence="7">
    <location>
        <position position="409"/>
    </location>
    <ligand>
        <name>Zn(2+)</name>
        <dbReference type="ChEBI" id="CHEBI:29105"/>
        <note>catalytic</note>
    </ligand>
</feature>
<dbReference type="PRINTS" id="PR00480">
    <property type="entry name" value="ASTACIN"/>
</dbReference>
<evidence type="ECO:0000256" key="8">
    <source>
        <dbReference type="RuleBase" id="RU361183"/>
    </source>
</evidence>
<feature type="binding site" evidence="7">
    <location>
        <position position="405"/>
    </location>
    <ligand>
        <name>Zn(2+)</name>
        <dbReference type="ChEBI" id="CHEBI:29105"/>
        <note>catalytic</note>
    </ligand>
</feature>
<dbReference type="Proteomes" id="UP000035681">
    <property type="component" value="Unplaced"/>
</dbReference>
<evidence type="ECO:0000256" key="6">
    <source>
        <dbReference type="ARBA" id="ARBA00023157"/>
    </source>
</evidence>
<dbReference type="SUPFAM" id="SSF55486">
    <property type="entry name" value="Metalloproteases ('zincins'), catalytic domain"/>
    <property type="match status" value="2"/>
</dbReference>
<name>A0AAF5D1C7_STRER</name>
<feature type="domain" description="Peptidase M12A" evidence="9">
    <location>
        <begin position="313"/>
        <end position="508"/>
    </location>
</feature>
<evidence type="ECO:0000313" key="10">
    <source>
        <dbReference type="Proteomes" id="UP000035681"/>
    </source>
</evidence>
<keyword evidence="2 7" id="KW-0479">Metal-binding</keyword>
<feature type="binding site" evidence="7">
    <location>
        <position position="415"/>
    </location>
    <ligand>
        <name>Zn(2+)</name>
        <dbReference type="ChEBI" id="CHEBI:29105"/>
        <note>catalytic</note>
    </ligand>
</feature>
<dbReference type="EC" id="3.4.24.-" evidence="8"/>
<feature type="disulfide bond" evidence="7">
    <location>
        <begin position="352"/>
        <end position="507"/>
    </location>
</feature>
<proteinExistence type="predicted"/>
<dbReference type="GO" id="GO:0008270">
    <property type="term" value="F:zinc ion binding"/>
    <property type="evidence" value="ECO:0007669"/>
    <property type="project" value="UniProtKB-UniRule"/>
</dbReference>
<organism evidence="10 11">
    <name type="scientific">Strongyloides stercoralis</name>
    <name type="common">Threadworm</name>
    <dbReference type="NCBI Taxonomy" id="6248"/>
    <lineage>
        <taxon>Eukaryota</taxon>
        <taxon>Metazoa</taxon>
        <taxon>Ecdysozoa</taxon>
        <taxon>Nematoda</taxon>
        <taxon>Chromadorea</taxon>
        <taxon>Rhabditida</taxon>
        <taxon>Tylenchina</taxon>
        <taxon>Panagrolaimomorpha</taxon>
        <taxon>Strongyloidoidea</taxon>
        <taxon>Strongyloididae</taxon>
        <taxon>Strongyloides</taxon>
    </lineage>
</organism>
<dbReference type="SMART" id="SM00235">
    <property type="entry name" value="ZnMc"/>
    <property type="match status" value="2"/>
</dbReference>
<dbReference type="InterPro" id="IPR001506">
    <property type="entry name" value="Peptidase_M12A"/>
</dbReference>
<keyword evidence="5 7" id="KW-0482">Metalloprotease</keyword>
<dbReference type="Gene3D" id="3.40.390.10">
    <property type="entry name" value="Collagenase (Catalytic Domain)"/>
    <property type="match status" value="2"/>
</dbReference>
<evidence type="ECO:0000256" key="3">
    <source>
        <dbReference type="ARBA" id="ARBA00022801"/>
    </source>
</evidence>
<feature type="active site" evidence="7">
    <location>
        <position position="93"/>
    </location>
</feature>
<dbReference type="PANTHER" id="PTHR10127">
    <property type="entry name" value="DISCOIDIN, CUB, EGF, LAMININ , AND ZINC METALLOPROTEASE DOMAIN CONTAINING"/>
    <property type="match status" value="1"/>
</dbReference>
<feature type="binding site" evidence="7">
    <location>
        <position position="96"/>
    </location>
    <ligand>
        <name>Zn(2+)</name>
        <dbReference type="ChEBI" id="CHEBI:29105"/>
        <note>catalytic</note>
    </ligand>
</feature>
<feature type="disulfide bond" evidence="7">
    <location>
        <begin position="39"/>
        <end position="194"/>
    </location>
</feature>
<comment type="cofactor">
    <cofactor evidence="7 8">
        <name>Zn(2+)</name>
        <dbReference type="ChEBI" id="CHEBI:29105"/>
    </cofactor>
    <text evidence="7 8">Binds 1 zinc ion per subunit.</text>
</comment>
<evidence type="ECO:0000256" key="5">
    <source>
        <dbReference type="ARBA" id="ARBA00023049"/>
    </source>
</evidence>
<evidence type="ECO:0000259" key="9">
    <source>
        <dbReference type="PROSITE" id="PS51864"/>
    </source>
</evidence>
<dbReference type="SUPFAM" id="SSF57184">
    <property type="entry name" value="Growth factor receptor domain"/>
    <property type="match status" value="1"/>
</dbReference>
<dbReference type="InterPro" id="IPR000742">
    <property type="entry name" value="EGF"/>
</dbReference>
<keyword evidence="10" id="KW-1185">Reference proteome</keyword>
<feature type="binding site" evidence="7">
    <location>
        <position position="102"/>
    </location>
    <ligand>
        <name>Zn(2+)</name>
        <dbReference type="ChEBI" id="CHEBI:29105"/>
        <note>catalytic</note>
    </ligand>
</feature>
<evidence type="ECO:0000256" key="7">
    <source>
        <dbReference type="PROSITE-ProRule" id="PRU01211"/>
    </source>
</evidence>
<dbReference type="WBParaSite" id="TCONS_00005236.p1">
    <property type="protein sequence ID" value="TCONS_00005236.p1"/>
    <property type="gene ID" value="XLOC_003567"/>
</dbReference>
<dbReference type="PROSITE" id="PS00022">
    <property type="entry name" value="EGF_1"/>
    <property type="match status" value="2"/>
</dbReference>
<reference evidence="11" key="1">
    <citation type="submission" date="2024-02" db="UniProtKB">
        <authorList>
            <consortium name="WormBaseParasite"/>
        </authorList>
    </citation>
    <scope>IDENTIFICATION</scope>
</reference>
<evidence type="ECO:0000256" key="2">
    <source>
        <dbReference type="ARBA" id="ARBA00022723"/>
    </source>
</evidence>
<protein>
    <recommendedName>
        <fullName evidence="8">Metalloendopeptidase</fullName>
        <ecNumber evidence="8">3.4.24.-</ecNumber>
    </recommendedName>
</protein>
<dbReference type="PROSITE" id="PS01186">
    <property type="entry name" value="EGF_2"/>
    <property type="match status" value="2"/>
</dbReference>
<keyword evidence="6 7" id="KW-1015">Disulfide bond</keyword>
<dbReference type="InterPro" id="IPR009030">
    <property type="entry name" value="Growth_fac_rcpt_cys_sf"/>
</dbReference>
<keyword evidence="4 7" id="KW-0862">Zinc</keyword>
<dbReference type="InterPro" id="IPR006026">
    <property type="entry name" value="Peptidase_Metallo"/>
</dbReference>
<comment type="caution">
    <text evidence="7">Lacks conserved residue(s) required for the propagation of feature annotation.</text>
</comment>
<keyword evidence="1 7" id="KW-0645">Protease</keyword>
<evidence type="ECO:0000313" key="11">
    <source>
        <dbReference type="WBParaSite" id="TCONS_00005236.p1"/>
    </source>
</evidence>
<feature type="active site" evidence="7">
    <location>
        <position position="406"/>
    </location>
</feature>
<accession>A0AAF5D1C7</accession>
<dbReference type="AlphaFoldDB" id="A0AAF5D1C7"/>
<dbReference type="GO" id="GO:0006508">
    <property type="term" value="P:proteolysis"/>
    <property type="evidence" value="ECO:0007669"/>
    <property type="project" value="UniProtKB-KW"/>
</dbReference>
<sequence length="689" mass="79902">MIRNHPQAKWNFPIPYFVDRGVSKFLVDRALLLIEKDTCIKFENYRRIIPGMAGLHYFYGIGCNSHVGKLGRRTWQLISIGYGCDLIGRIQHETFHALGLYHTHSRHDRDQYLYFNLENVDINAHNNFEMVPQEDSLTFSVPFDFGSLMMYARKGFSSNGRDTILSHDYHYRNTYGSLQKPSFADLKMLNFLYCSKKCSIKLTCFNGGYQDPNNCSTCKCVDGFIGSFCSMYSRSTKECKTSKLFATNKIKEFGTTGKKNCIYHILASKNQKIAIKVIDTYFFPNGQHICYEKNSLEIKYWNDKVATGARKKRMITGVFNEKWTFPIPYFIDSGVSHFKVYNALHLIERETCIRFKKYKKKVRSVIGLRYYFGKDCSSLIGRQKNFPWQPISIGPGCDKLGRIQHETLHALGLYHLHSRKDRDNYVYFLKENIDGQFYDNFRKVTKIDSKTFHIPFDFASVMMYGPRSYSKNNGDTMLPYDFRYKHTYGVVDHITFADTKMLNLFYCSKNCKIKIKCANGGYQDPNNCKKCKCVKGFIGPFCSMLSLPTNECGSSRLLATNNIKILTIKGKKNCVYHILSDKDKKIAIKILYGLFLSNKEYPCPVHNSLEIKYWISKIPTGARKMELLNFSFVDVVIKQKQTYSALRNLEMETCIKFKKLKTMVPGFYELRYYYGTSPNSPIGKPTEKN</sequence>
<dbReference type="Pfam" id="PF01400">
    <property type="entry name" value="Astacin"/>
    <property type="match status" value="2"/>
</dbReference>
<dbReference type="PROSITE" id="PS51864">
    <property type="entry name" value="ASTACIN"/>
    <property type="match status" value="2"/>
</dbReference>
<evidence type="ECO:0000256" key="1">
    <source>
        <dbReference type="ARBA" id="ARBA00022670"/>
    </source>
</evidence>
<feature type="domain" description="Peptidase M12A" evidence="9">
    <location>
        <begin position="1"/>
        <end position="195"/>
    </location>
</feature>
<keyword evidence="3 7" id="KW-0378">Hydrolase</keyword>
<dbReference type="GO" id="GO:0004222">
    <property type="term" value="F:metalloendopeptidase activity"/>
    <property type="evidence" value="ECO:0007669"/>
    <property type="project" value="UniProtKB-UniRule"/>
</dbReference>